<evidence type="ECO:0000313" key="2">
    <source>
        <dbReference type="Proteomes" id="UP001154322"/>
    </source>
</evidence>
<sequence>MAKSKDEKLKNMVSAREAISCDGISFTGKLFFRNLSEAELGLLLLSLDWREVLASSKYGQLTAKYRDTADKAYELIGGAKPYGFGKVQIGIKHVLLDSNGTDFE</sequence>
<gene>
    <name evidence="1" type="ORF">WJ0W_006344</name>
</gene>
<proteinExistence type="predicted"/>
<evidence type="ECO:0000313" key="1">
    <source>
        <dbReference type="EMBL" id="CAH8249158.1"/>
    </source>
</evidence>
<dbReference type="EMBL" id="CALYLO010000014">
    <property type="protein sequence ID" value="CAH8249158.1"/>
    <property type="molecule type" value="Genomic_DNA"/>
</dbReference>
<reference evidence="1" key="1">
    <citation type="submission" date="2022-06" db="EMBL/GenBank/DDBJ databases">
        <authorList>
            <person name="Dietemann V."/>
            <person name="Ory F."/>
            <person name="Dainat B."/>
            <person name="Oberhansli S."/>
        </authorList>
    </citation>
    <scope>NUCLEOTIDE SEQUENCE</scope>
    <source>
        <strain evidence="1">Ena-SAMPLE-TAB-26-04-2022-14:26:32:270-5432</strain>
    </source>
</reference>
<keyword evidence="2" id="KW-1185">Reference proteome</keyword>
<name>A0ABM9GD48_9BACL</name>
<accession>A0ABM9GD48</accession>
<dbReference type="RefSeq" id="WP_213430332.1">
    <property type="nucleotide sequence ID" value="NZ_AP031286.1"/>
</dbReference>
<organism evidence="1 2">
    <name type="scientific">Paenibacillus melissococcoides</name>
    <dbReference type="NCBI Taxonomy" id="2912268"/>
    <lineage>
        <taxon>Bacteria</taxon>
        <taxon>Bacillati</taxon>
        <taxon>Bacillota</taxon>
        <taxon>Bacilli</taxon>
        <taxon>Bacillales</taxon>
        <taxon>Paenibacillaceae</taxon>
        <taxon>Paenibacillus</taxon>
    </lineage>
</organism>
<protein>
    <submittedName>
        <fullName evidence="1">Uncharacterized protein</fullName>
    </submittedName>
</protein>
<dbReference type="Proteomes" id="UP001154322">
    <property type="component" value="Unassembled WGS sequence"/>
</dbReference>
<comment type="caution">
    <text evidence="1">The sequence shown here is derived from an EMBL/GenBank/DDBJ whole genome shotgun (WGS) entry which is preliminary data.</text>
</comment>